<gene>
    <name evidence="1" type="ORF">E2C01_057172</name>
</gene>
<dbReference type="EMBL" id="VSRR010020391">
    <property type="protein sequence ID" value="MPC63079.1"/>
    <property type="molecule type" value="Genomic_DNA"/>
</dbReference>
<name>A0A5B7GZP0_PORTR</name>
<evidence type="ECO:0000313" key="2">
    <source>
        <dbReference type="Proteomes" id="UP000324222"/>
    </source>
</evidence>
<dbReference type="AlphaFoldDB" id="A0A5B7GZP0"/>
<sequence length="98" mass="10863">MPGGAVSVVIVSPPRRSSFPNLLPPSSDFLRPLLPPFYLFPPSSCITRPLDPNYCRVCVRSGKYEYSLRAPPVCRRSGPPASCLSWTWSRGVARQQTL</sequence>
<evidence type="ECO:0000313" key="1">
    <source>
        <dbReference type="EMBL" id="MPC63079.1"/>
    </source>
</evidence>
<proteinExistence type="predicted"/>
<comment type="caution">
    <text evidence="1">The sequence shown here is derived from an EMBL/GenBank/DDBJ whole genome shotgun (WGS) entry which is preliminary data.</text>
</comment>
<organism evidence="1 2">
    <name type="scientific">Portunus trituberculatus</name>
    <name type="common">Swimming crab</name>
    <name type="synonym">Neptunus trituberculatus</name>
    <dbReference type="NCBI Taxonomy" id="210409"/>
    <lineage>
        <taxon>Eukaryota</taxon>
        <taxon>Metazoa</taxon>
        <taxon>Ecdysozoa</taxon>
        <taxon>Arthropoda</taxon>
        <taxon>Crustacea</taxon>
        <taxon>Multicrustacea</taxon>
        <taxon>Malacostraca</taxon>
        <taxon>Eumalacostraca</taxon>
        <taxon>Eucarida</taxon>
        <taxon>Decapoda</taxon>
        <taxon>Pleocyemata</taxon>
        <taxon>Brachyura</taxon>
        <taxon>Eubrachyura</taxon>
        <taxon>Portunoidea</taxon>
        <taxon>Portunidae</taxon>
        <taxon>Portuninae</taxon>
        <taxon>Portunus</taxon>
    </lineage>
</organism>
<reference evidence="1 2" key="1">
    <citation type="submission" date="2019-05" db="EMBL/GenBank/DDBJ databases">
        <title>Another draft genome of Portunus trituberculatus and its Hox gene families provides insights of decapod evolution.</title>
        <authorList>
            <person name="Jeong J.-H."/>
            <person name="Song I."/>
            <person name="Kim S."/>
            <person name="Choi T."/>
            <person name="Kim D."/>
            <person name="Ryu S."/>
            <person name="Kim W."/>
        </authorList>
    </citation>
    <scope>NUCLEOTIDE SEQUENCE [LARGE SCALE GENOMIC DNA]</scope>
    <source>
        <tissue evidence="1">Muscle</tissue>
    </source>
</reference>
<protein>
    <submittedName>
        <fullName evidence="1">Uncharacterized protein</fullName>
    </submittedName>
</protein>
<keyword evidence="2" id="KW-1185">Reference proteome</keyword>
<dbReference type="Proteomes" id="UP000324222">
    <property type="component" value="Unassembled WGS sequence"/>
</dbReference>
<accession>A0A5B7GZP0</accession>